<feature type="compositionally biased region" description="Basic and acidic residues" evidence="1">
    <location>
        <begin position="29"/>
        <end position="41"/>
    </location>
</feature>
<name>A0AAV7T8Z1_PLEWA</name>
<dbReference type="Proteomes" id="UP001066276">
    <property type="component" value="Chromosome 4_1"/>
</dbReference>
<sequence length="129" mass="13706">MSLRITSGLASAPLLLVRTIPPLTTPCEQRGRGFPEEDASRHSSRKGPYMDSFPLASARASASARKDPSVSQRASTKFPTNHSSSCADVQVLERSRTARPGPGKDGAQSPVDSRSQANVTARGHSFRGS</sequence>
<keyword evidence="3" id="KW-1185">Reference proteome</keyword>
<feature type="compositionally biased region" description="Polar residues" evidence="1">
    <location>
        <begin position="69"/>
        <end position="87"/>
    </location>
</feature>
<accession>A0AAV7T8Z1</accession>
<reference evidence="2" key="1">
    <citation type="journal article" date="2022" name="bioRxiv">
        <title>Sequencing and chromosome-scale assembly of the giantPleurodeles waltlgenome.</title>
        <authorList>
            <person name="Brown T."/>
            <person name="Elewa A."/>
            <person name="Iarovenko S."/>
            <person name="Subramanian E."/>
            <person name="Araus A.J."/>
            <person name="Petzold A."/>
            <person name="Susuki M."/>
            <person name="Suzuki K.-i.T."/>
            <person name="Hayashi T."/>
            <person name="Toyoda A."/>
            <person name="Oliveira C."/>
            <person name="Osipova E."/>
            <person name="Leigh N.D."/>
            <person name="Simon A."/>
            <person name="Yun M.H."/>
        </authorList>
    </citation>
    <scope>NUCLEOTIDE SEQUENCE</scope>
    <source>
        <strain evidence="2">20211129_DDA</strain>
        <tissue evidence="2">Liver</tissue>
    </source>
</reference>
<organism evidence="2 3">
    <name type="scientific">Pleurodeles waltl</name>
    <name type="common">Iberian ribbed newt</name>
    <dbReference type="NCBI Taxonomy" id="8319"/>
    <lineage>
        <taxon>Eukaryota</taxon>
        <taxon>Metazoa</taxon>
        <taxon>Chordata</taxon>
        <taxon>Craniata</taxon>
        <taxon>Vertebrata</taxon>
        <taxon>Euteleostomi</taxon>
        <taxon>Amphibia</taxon>
        <taxon>Batrachia</taxon>
        <taxon>Caudata</taxon>
        <taxon>Salamandroidea</taxon>
        <taxon>Salamandridae</taxon>
        <taxon>Pleurodelinae</taxon>
        <taxon>Pleurodeles</taxon>
    </lineage>
</organism>
<evidence type="ECO:0000256" key="1">
    <source>
        <dbReference type="SAM" id="MobiDB-lite"/>
    </source>
</evidence>
<dbReference type="EMBL" id="JANPWB010000007">
    <property type="protein sequence ID" value="KAJ1172449.1"/>
    <property type="molecule type" value="Genomic_DNA"/>
</dbReference>
<feature type="compositionally biased region" description="Polar residues" evidence="1">
    <location>
        <begin position="110"/>
        <end position="119"/>
    </location>
</feature>
<gene>
    <name evidence="2" type="ORF">NDU88_004296</name>
</gene>
<evidence type="ECO:0000313" key="3">
    <source>
        <dbReference type="Proteomes" id="UP001066276"/>
    </source>
</evidence>
<feature type="region of interest" description="Disordered" evidence="1">
    <location>
        <begin position="18"/>
        <end position="129"/>
    </location>
</feature>
<evidence type="ECO:0000313" key="2">
    <source>
        <dbReference type="EMBL" id="KAJ1172449.1"/>
    </source>
</evidence>
<proteinExistence type="predicted"/>
<protein>
    <submittedName>
        <fullName evidence="2">Uncharacterized protein</fullName>
    </submittedName>
</protein>
<comment type="caution">
    <text evidence="2">The sequence shown here is derived from an EMBL/GenBank/DDBJ whole genome shotgun (WGS) entry which is preliminary data.</text>
</comment>
<dbReference type="AlphaFoldDB" id="A0AAV7T8Z1"/>